<dbReference type="SUPFAM" id="SSF53448">
    <property type="entry name" value="Nucleotide-diphospho-sugar transferases"/>
    <property type="match status" value="1"/>
</dbReference>
<evidence type="ECO:0000256" key="7">
    <source>
        <dbReference type="ARBA" id="ARBA00044229"/>
    </source>
</evidence>
<dbReference type="InterPro" id="IPR051960">
    <property type="entry name" value="eIF2B_gamma"/>
</dbReference>
<dbReference type="Pfam" id="PF25084">
    <property type="entry name" value="LbH_EIF2B"/>
    <property type="match status" value="1"/>
</dbReference>
<dbReference type="GO" id="GO:0005851">
    <property type="term" value="C:eukaryotic translation initiation factor 2B complex"/>
    <property type="evidence" value="ECO:0007669"/>
    <property type="project" value="TreeGrafter"/>
</dbReference>
<name>A0AAD9ZFJ4_9LECA</name>
<keyword evidence="3" id="KW-0963">Cytoplasm</keyword>
<accession>A0AAD9ZFJ4</accession>
<evidence type="ECO:0000256" key="3">
    <source>
        <dbReference type="ARBA" id="ARBA00022490"/>
    </source>
</evidence>
<evidence type="ECO:0000256" key="5">
    <source>
        <dbReference type="ARBA" id="ARBA00022917"/>
    </source>
</evidence>
<evidence type="ECO:0000256" key="9">
    <source>
        <dbReference type="SAM" id="MobiDB-lite"/>
    </source>
</evidence>
<reference evidence="11" key="1">
    <citation type="submission" date="2022-11" db="EMBL/GenBank/DDBJ databases">
        <title>Chromosomal genome sequence assembly and mating type (MAT) locus characterization of the leprose asexual lichenized fungus Lepraria neglecta (Nyl.) Erichsen.</title>
        <authorList>
            <person name="Allen J.L."/>
            <person name="Pfeffer B."/>
        </authorList>
    </citation>
    <scope>NUCLEOTIDE SEQUENCE</scope>
    <source>
        <strain evidence="11">Allen 5258</strain>
    </source>
</reference>
<feature type="region of interest" description="Disordered" evidence="9">
    <location>
        <begin position="314"/>
        <end position="334"/>
    </location>
</feature>
<keyword evidence="12" id="KW-1185">Reference proteome</keyword>
<dbReference type="AlphaFoldDB" id="A0AAD9ZFJ4"/>
<feature type="domain" description="EIF2B subunit epsilon/gamma LbH" evidence="10">
    <location>
        <begin position="433"/>
        <end position="520"/>
    </location>
</feature>
<protein>
    <recommendedName>
        <fullName evidence="6">Translation initiation factor eIF2B subunit gamma</fullName>
    </recommendedName>
    <alternativeName>
        <fullName evidence="7">eIF2B GDP-GTP exchange factor subunit gamma</fullName>
    </alternativeName>
</protein>
<feature type="compositionally biased region" description="Acidic residues" evidence="9">
    <location>
        <begin position="537"/>
        <end position="551"/>
    </location>
</feature>
<feature type="compositionally biased region" description="Low complexity" evidence="9">
    <location>
        <begin position="552"/>
        <end position="563"/>
    </location>
</feature>
<feature type="compositionally biased region" description="Low complexity" evidence="9">
    <location>
        <begin position="316"/>
        <end position="332"/>
    </location>
</feature>
<dbReference type="InterPro" id="IPR029044">
    <property type="entry name" value="Nucleotide-diphossugar_trans"/>
</dbReference>
<evidence type="ECO:0000313" key="12">
    <source>
        <dbReference type="Proteomes" id="UP001276659"/>
    </source>
</evidence>
<dbReference type="EMBL" id="JASNWA010000003">
    <property type="protein sequence ID" value="KAK3178070.1"/>
    <property type="molecule type" value="Genomic_DNA"/>
</dbReference>
<evidence type="ECO:0000259" key="10">
    <source>
        <dbReference type="Pfam" id="PF25084"/>
    </source>
</evidence>
<dbReference type="GO" id="GO:0005085">
    <property type="term" value="F:guanyl-nucleotide exchange factor activity"/>
    <property type="evidence" value="ECO:0007669"/>
    <property type="project" value="TreeGrafter"/>
</dbReference>
<organism evidence="11 12">
    <name type="scientific">Lepraria neglecta</name>
    <dbReference type="NCBI Taxonomy" id="209136"/>
    <lineage>
        <taxon>Eukaryota</taxon>
        <taxon>Fungi</taxon>
        <taxon>Dikarya</taxon>
        <taxon>Ascomycota</taxon>
        <taxon>Pezizomycotina</taxon>
        <taxon>Lecanoromycetes</taxon>
        <taxon>OSLEUM clade</taxon>
        <taxon>Lecanoromycetidae</taxon>
        <taxon>Lecanorales</taxon>
        <taxon>Lecanorineae</taxon>
        <taxon>Stereocaulaceae</taxon>
        <taxon>Lepraria</taxon>
    </lineage>
</organism>
<comment type="subcellular location">
    <subcellularLocation>
        <location evidence="1">Cytoplasm</location>
        <location evidence="1">Cytosol</location>
    </subcellularLocation>
</comment>
<feature type="region of interest" description="Disordered" evidence="9">
    <location>
        <begin position="537"/>
        <end position="563"/>
    </location>
</feature>
<dbReference type="PANTHER" id="PTHR45989">
    <property type="entry name" value="TRANSLATION INITIATION FACTOR EIF-2B SUBUNIT GAMMA"/>
    <property type="match status" value="1"/>
</dbReference>
<dbReference type="CDD" id="cd04652">
    <property type="entry name" value="LbH_eIF2B_gamma_C"/>
    <property type="match status" value="1"/>
</dbReference>
<proteinExistence type="inferred from homology"/>
<evidence type="ECO:0000256" key="1">
    <source>
        <dbReference type="ARBA" id="ARBA00004514"/>
    </source>
</evidence>
<keyword evidence="4" id="KW-0396">Initiation factor</keyword>
<keyword evidence="5" id="KW-0648">Protein biosynthesis</keyword>
<evidence type="ECO:0000256" key="6">
    <source>
        <dbReference type="ARBA" id="ARBA00044196"/>
    </source>
</evidence>
<dbReference type="Gene3D" id="2.160.10.10">
    <property type="entry name" value="Hexapeptide repeat proteins"/>
    <property type="match status" value="1"/>
</dbReference>
<dbReference type="GO" id="GO:0003743">
    <property type="term" value="F:translation initiation factor activity"/>
    <property type="evidence" value="ECO:0007669"/>
    <property type="project" value="UniProtKB-KW"/>
</dbReference>
<dbReference type="Gene3D" id="3.90.550.10">
    <property type="entry name" value="Spore Coat Polysaccharide Biosynthesis Protein SpsA, Chain A"/>
    <property type="match status" value="1"/>
</dbReference>
<evidence type="ECO:0000313" key="11">
    <source>
        <dbReference type="EMBL" id="KAK3178070.1"/>
    </source>
</evidence>
<dbReference type="PANTHER" id="PTHR45989:SF1">
    <property type="entry name" value="TRANSLATION INITIATION FACTOR EIF-2B SUBUNIT GAMMA"/>
    <property type="match status" value="1"/>
</dbReference>
<comment type="similarity">
    <text evidence="2">Belongs to the eIF-2B gamma/epsilon subunits family.</text>
</comment>
<sequence length="563" mass="60890">MPHALGMPFPGFQAIILCGPGVSLNTFTANPEDFPKALVPIANRPMVWYPLDWCYRMGITNVNLITPPSSANAIQTALAQNPHLTSLPLPKPNILSPESLSQNTPTAEILRHPEVQAAITGDFLVLPCDLVCELPGESLIEAWMINQGGLGGASLSSDDYGGPKMGLGGESGGRRGGLGVWFETKGEDSTKGTETDFVITTSLFQPAAPPPQGSLRPHIFKLLYSTTTDTLRDITEENKGFPIRHGLIRKHGKIRMLTTHRDAHIYLFPYWVLEMIKHNEHFDSISEDVVGWWAKAGWQDGLAEKLHLREMFDPTSSSEANEGESGSHASGNVKDDIDLASMSSTHTSALRPSYTNSATTTKPINPPLSIPPILSYIHPTAPSTPLIRRVDNSHLLLHTSLYLATLPPTDSPPPDTTPSPLSHRQKISSTLIAEKTNIHAPTTLIAPNTTIATHSVIKTSVIGANCVIEAGVRLTGCLLMDGVTVGEKSVLQGCIVGRRAVVGRECGLRECEVQEGFRVEDRMEEKGHKFMVFDGLEEGGAEDGEGEDVQEEGGMVVEGTDED</sequence>
<evidence type="ECO:0000256" key="4">
    <source>
        <dbReference type="ARBA" id="ARBA00022540"/>
    </source>
</evidence>
<dbReference type="InterPro" id="IPR056764">
    <property type="entry name" value="LbH_EIF2B3/5"/>
</dbReference>
<comment type="caution">
    <text evidence="11">The sequence shown here is derived from an EMBL/GenBank/DDBJ whole genome shotgun (WGS) entry which is preliminary data.</text>
</comment>
<evidence type="ECO:0000256" key="8">
    <source>
        <dbReference type="ARBA" id="ARBA00046432"/>
    </source>
</evidence>
<dbReference type="GO" id="GO:0002183">
    <property type="term" value="P:cytoplasmic translational initiation"/>
    <property type="evidence" value="ECO:0007669"/>
    <property type="project" value="TreeGrafter"/>
</dbReference>
<comment type="subunit">
    <text evidence="8">Component of the translation initiation factor 2B (eIF2B) complex which is a heterodecamer of two sets of five different subunits: alpha, beta, gamma, delta and epsilon. Subunits alpha, beta and delta comprise a regulatory subcomplex and subunits epsilon and gamma comprise a catalytic subcomplex. Within the complex, the hexameric regulatory complex resides at the center, with the two heterodimeric catalytic subcomplexes bound on opposite sides.</text>
</comment>
<evidence type="ECO:0000256" key="2">
    <source>
        <dbReference type="ARBA" id="ARBA00007878"/>
    </source>
</evidence>
<dbReference type="Proteomes" id="UP001276659">
    <property type="component" value="Unassembled WGS sequence"/>
</dbReference>
<dbReference type="GO" id="GO:0005829">
    <property type="term" value="C:cytosol"/>
    <property type="evidence" value="ECO:0007669"/>
    <property type="project" value="UniProtKB-SubCell"/>
</dbReference>
<gene>
    <name evidence="11" type="ORF">OEA41_000202</name>
</gene>